<proteinExistence type="predicted"/>
<gene>
    <name evidence="2" type="ORF">CH362_17180</name>
</gene>
<dbReference type="EMBL" id="NPDR01000010">
    <property type="protein sequence ID" value="PJZ47828.1"/>
    <property type="molecule type" value="Genomic_DNA"/>
</dbReference>
<protein>
    <submittedName>
        <fullName evidence="2">Sugar dehydrogenase</fullName>
    </submittedName>
</protein>
<dbReference type="Proteomes" id="UP000231926">
    <property type="component" value="Unassembled WGS sequence"/>
</dbReference>
<organism evidence="2 3">
    <name type="scientific">Leptospira saintgironsiae</name>
    <dbReference type="NCBI Taxonomy" id="2023183"/>
    <lineage>
        <taxon>Bacteria</taxon>
        <taxon>Pseudomonadati</taxon>
        <taxon>Spirochaetota</taxon>
        <taxon>Spirochaetia</taxon>
        <taxon>Leptospirales</taxon>
        <taxon>Leptospiraceae</taxon>
        <taxon>Leptospira</taxon>
    </lineage>
</organism>
<dbReference type="RefSeq" id="WP_100711552.1">
    <property type="nucleotide sequence ID" value="NZ_NPDR01000010.1"/>
</dbReference>
<dbReference type="Pfam" id="PF07995">
    <property type="entry name" value="GSDH"/>
    <property type="match status" value="1"/>
</dbReference>
<dbReference type="InterPro" id="IPR012938">
    <property type="entry name" value="Glc/Sorbosone_DH"/>
</dbReference>
<dbReference type="AlphaFoldDB" id="A0A2M9Y8C4"/>
<accession>A0A2M9Y8C4</accession>
<comment type="caution">
    <text evidence="2">The sequence shown here is derived from an EMBL/GenBank/DDBJ whole genome shotgun (WGS) entry which is preliminary data.</text>
</comment>
<dbReference type="OrthoDB" id="9770043at2"/>
<keyword evidence="3" id="KW-1185">Reference proteome</keyword>
<dbReference type="InterPro" id="IPR011041">
    <property type="entry name" value="Quinoprot_gluc/sorb_DH_b-prop"/>
</dbReference>
<dbReference type="PANTHER" id="PTHR19328">
    <property type="entry name" value="HEDGEHOG-INTERACTING PROTEIN"/>
    <property type="match status" value="1"/>
</dbReference>
<name>A0A2M9Y8C4_9LEPT</name>
<reference evidence="2 3" key="1">
    <citation type="submission" date="2017-07" db="EMBL/GenBank/DDBJ databases">
        <title>Leptospira spp. isolated from tropical soils.</title>
        <authorList>
            <person name="Thibeaux R."/>
            <person name="Iraola G."/>
            <person name="Ferres I."/>
            <person name="Bierque E."/>
            <person name="Girault D."/>
            <person name="Soupe-Gilbert M.-E."/>
            <person name="Picardeau M."/>
            <person name="Goarant C."/>
        </authorList>
    </citation>
    <scope>NUCLEOTIDE SEQUENCE [LARGE SCALE GENOMIC DNA]</scope>
    <source>
        <strain evidence="2 3">FH4-C-A2</strain>
    </source>
</reference>
<dbReference type="InterPro" id="IPR011042">
    <property type="entry name" value="6-blade_b-propeller_TolB-like"/>
</dbReference>
<dbReference type="SUPFAM" id="SSF50952">
    <property type="entry name" value="Soluble quinoprotein glucose dehydrogenase"/>
    <property type="match status" value="1"/>
</dbReference>
<evidence type="ECO:0000313" key="3">
    <source>
        <dbReference type="Proteomes" id="UP000231926"/>
    </source>
</evidence>
<dbReference type="Gene3D" id="2.120.10.30">
    <property type="entry name" value="TolB, C-terminal domain"/>
    <property type="match status" value="1"/>
</dbReference>
<feature type="domain" description="Glucose/Sorbosone dehydrogenase" evidence="1">
    <location>
        <begin position="72"/>
        <end position="398"/>
    </location>
</feature>
<dbReference type="PANTHER" id="PTHR19328:SF75">
    <property type="entry name" value="ALDOSE SUGAR DEHYDROGENASE YLII"/>
    <property type="match status" value="1"/>
</dbReference>
<sequence>MKPSSKIQRICIYTIFLYFVCLLACSKPGHSNIPLLPFLTGCNEDRNPPCLKLTEVASGFNAPLFLVSPSGDASRIFVLEQGGKVRLIKDGSLLASPFLDLGSEGLDLISFSGERGLLGIAFHPNYNSNGRFWVNYTRKSDGDTVVAEYSRSSSDPDLANIGSGSILFTIDQPFSNHNGGMMTFDTGGYLLVGMGDGGGAGDPNNEAQNLESSLGKILRIDVDNYPTPAPGNRPATGLENPHIWDWGLRNPWRFSLDRGTGDLYIADVGQNNYEELNIEPVNTGIKNYGWRLTEGNHCYDPSIGCNTSGISFPKLEYSHFIGSSITGGYVYRGSNFPELNGRYFYGDFITGKIWSILWDGTKVLNLIEHTSEMGFSSNVSSFGEDSNGEIYVVDYNGKIFRIEIR</sequence>
<evidence type="ECO:0000259" key="1">
    <source>
        <dbReference type="Pfam" id="PF07995"/>
    </source>
</evidence>
<evidence type="ECO:0000313" key="2">
    <source>
        <dbReference type="EMBL" id="PJZ47828.1"/>
    </source>
</evidence>